<keyword evidence="5" id="KW-0272">Extracellular matrix</keyword>
<sequence>MPAPWDNTSYSTMYKYMKCIKETSFMYAVSSAGLVHEFARACAQGIMDKCTCDESKHLENTKTWLWGGCGDNIRFGLKFTRKFLRRSRRLEKDIRAQVDDHNSGAGIKVSFLQLSPENWY</sequence>
<dbReference type="PANTHER" id="PTHR12027">
    <property type="entry name" value="WNT RELATED"/>
    <property type="match status" value="1"/>
</dbReference>
<keyword evidence="4" id="KW-0964">Secreted</keyword>
<dbReference type="Pfam" id="PF00110">
    <property type="entry name" value="wnt"/>
    <property type="match status" value="1"/>
</dbReference>
<comment type="caution">
    <text evidence="9">The sequence shown here is derived from an EMBL/GenBank/DDBJ whole genome shotgun (WGS) entry which is preliminary data.</text>
</comment>
<name>A0AAV4I357_9GAST</name>
<evidence type="ECO:0000256" key="8">
    <source>
        <dbReference type="RuleBase" id="RU003500"/>
    </source>
</evidence>
<evidence type="ECO:0000256" key="1">
    <source>
        <dbReference type="ARBA" id="ARBA00004498"/>
    </source>
</evidence>
<dbReference type="GO" id="GO:0045165">
    <property type="term" value="P:cell fate commitment"/>
    <property type="evidence" value="ECO:0007669"/>
    <property type="project" value="TreeGrafter"/>
</dbReference>
<evidence type="ECO:0000256" key="4">
    <source>
        <dbReference type="ARBA" id="ARBA00022525"/>
    </source>
</evidence>
<evidence type="ECO:0000256" key="5">
    <source>
        <dbReference type="ARBA" id="ARBA00022530"/>
    </source>
</evidence>
<gene>
    <name evidence="9" type="ORF">ElyMa_002903300</name>
</gene>
<comment type="function">
    <text evidence="8">Ligand for members of the frizzled family of seven transmembrane receptors.</text>
</comment>
<comment type="subcellular location">
    <subcellularLocation>
        <location evidence="1 8">Secreted</location>
        <location evidence="1 8">Extracellular space</location>
        <location evidence="1 8">Extracellular matrix</location>
    </subcellularLocation>
</comment>
<organism evidence="9 10">
    <name type="scientific">Elysia marginata</name>
    <dbReference type="NCBI Taxonomy" id="1093978"/>
    <lineage>
        <taxon>Eukaryota</taxon>
        <taxon>Metazoa</taxon>
        <taxon>Spiralia</taxon>
        <taxon>Lophotrochozoa</taxon>
        <taxon>Mollusca</taxon>
        <taxon>Gastropoda</taxon>
        <taxon>Heterobranchia</taxon>
        <taxon>Euthyneura</taxon>
        <taxon>Panpulmonata</taxon>
        <taxon>Sacoglossa</taxon>
        <taxon>Placobranchoidea</taxon>
        <taxon>Plakobranchidae</taxon>
        <taxon>Elysia</taxon>
    </lineage>
</organism>
<dbReference type="PRINTS" id="PR01349">
    <property type="entry name" value="WNTPROTEIN"/>
</dbReference>
<dbReference type="AlphaFoldDB" id="A0AAV4I357"/>
<dbReference type="Proteomes" id="UP000762676">
    <property type="component" value="Unassembled WGS sequence"/>
</dbReference>
<protein>
    <recommendedName>
        <fullName evidence="8">Protein Wnt</fullName>
    </recommendedName>
</protein>
<evidence type="ECO:0000256" key="2">
    <source>
        <dbReference type="ARBA" id="ARBA00005683"/>
    </source>
</evidence>
<evidence type="ECO:0000256" key="6">
    <source>
        <dbReference type="ARBA" id="ARBA00022687"/>
    </source>
</evidence>
<dbReference type="EMBL" id="BMAT01005997">
    <property type="protein sequence ID" value="GFS04051.1"/>
    <property type="molecule type" value="Genomic_DNA"/>
</dbReference>
<evidence type="ECO:0000313" key="9">
    <source>
        <dbReference type="EMBL" id="GFS04051.1"/>
    </source>
</evidence>
<keyword evidence="3 8" id="KW-0217">Developmental protein</keyword>
<keyword evidence="6 8" id="KW-0879">Wnt signaling pathway</keyword>
<evidence type="ECO:0000313" key="10">
    <source>
        <dbReference type="Proteomes" id="UP000762676"/>
    </source>
</evidence>
<dbReference type="GO" id="GO:0060070">
    <property type="term" value="P:canonical Wnt signaling pathway"/>
    <property type="evidence" value="ECO:0007669"/>
    <property type="project" value="TreeGrafter"/>
</dbReference>
<dbReference type="GO" id="GO:0005615">
    <property type="term" value="C:extracellular space"/>
    <property type="evidence" value="ECO:0007669"/>
    <property type="project" value="TreeGrafter"/>
</dbReference>
<dbReference type="GO" id="GO:0005109">
    <property type="term" value="F:frizzled binding"/>
    <property type="evidence" value="ECO:0007669"/>
    <property type="project" value="TreeGrafter"/>
</dbReference>
<dbReference type="GO" id="GO:0030182">
    <property type="term" value="P:neuron differentiation"/>
    <property type="evidence" value="ECO:0007669"/>
    <property type="project" value="TreeGrafter"/>
</dbReference>
<dbReference type="PANTHER" id="PTHR12027:SF97">
    <property type="entry name" value="PROTEIN WNT-4"/>
    <property type="match status" value="1"/>
</dbReference>
<evidence type="ECO:0000256" key="3">
    <source>
        <dbReference type="ARBA" id="ARBA00022473"/>
    </source>
</evidence>
<dbReference type="GO" id="GO:0005125">
    <property type="term" value="F:cytokine activity"/>
    <property type="evidence" value="ECO:0007669"/>
    <property type="project" value="TreeGrafter"/>
</dbReference>
<reference evidence="9 10" key="1">
    <citation type="journal article" date="2021" name="Elife">
        <title>Chloroplast acquisition without the gene transfer in kleptoplastic sea slugs, Plakobranchus ocellatus.</title>
        <authorList>
            <person name="Maeda T."/>
            <person name="Takahashi S."/>
            <person name="Yoshida T."/>
            <person name="Shimamura S."/>
            <person name="Takaki Y."/>
            <person name="Nagai Y."/>
            <person name="Toyoda A."/>
            <person name="Suzuki Y."/>
            <person name="Arimoto A."/>
            <person name="Ishii H."/>
            <person name="Satoh N."/>
            <person name="Nishiyama T."/>
            <person name="Hasebe M."/>
            <person name="Maruyama T."/>
            <person name="Minagawa J."/>
            <person name="Obokata J."/>
            <person name="Shigenobu S."/>
        </authorList>
    </citation>
    <scope>NUCLEOTIDE SEQUENCE [LARGE SCALE GENOMIC DNA]</scope>
</reference>
<evidence type="ECO:0000256" key="7">
    <source>
        <dbReference type="ARBA" id="ARBA00023157"/>
    </source>
</evidence>
<proteinExistence type="inferred from homology"/>
<keyword evidence="10" id="KW-1185">Reference proteome</keyword>
<comment type="similarity">
    <text evidence="2 8">Belongs to the Wnt family.</text>
</comment>
<accession>A0AAV4I357</accession>
<keyword evidence="7" id="KW-1015">Disulfide bond</keyword>
<dbReference type="SMART" id="SM00097">
    <property type="entry name" value="WNT1"/>
    <property type="match status" value="1"/>
</dbReference>
<dbReference type="InterPro" id="IPR005817">
    <property type="entry name" value="Wnt"/>
</dbReference>